<name>A0AAN6YQT5_9PEZI</name>
<evidence type="ECO:0000313" key="3">
    <source>
        <dbReference type="Proteomes" id="UP001301958"/>
    </source>
</evidence>
<reference evidence="2" key="2">
    <citation type="submission" date="2023-05" db="EMBL/GenBank/DDBJ databases">
        <authorList>
            <consortium name="Lawrence Berkeley National Laboratory"/>
            <person name="Steindorff A."/>
            <person name="Hensen N."/>
            <person name="Bonometti L."/>
            <person name="Westerberg I."/>
            <person name="Brannstrom I.O."/>
            <person name="Guillou S."/>
            <person name="Cros-Aarteil S."/>
            <person name="Calhoun S."/>
            <person name="Haridas S."/>
            <person name="Kuo A."/>
            <person name="Mondo S."/>
            <person name="Pangilinan J."/>
            <person name="Riley R."/>
            <person name="Labutti K."/>
            <person name="Andreopoulos B."/>
            <person name="Lipzen A."/>
            <person name="Chen C."/>
            <person name="Yanf M."/>
            <person name="Daum C."/>
            <person name="Ng V."/>
            <person name="Clum A."/>
            <person name="Ohm R."/>
            <person name="Martin F."/>
            <person name="Silar P."/>
            <person name="Natvig D."/>
            <person name="Lalanne C."/>
            <person name="Gautier V."/>
            <person name="Ament-Velasquez S.L."/>
            <person name="Kruys A."/>
            <person name="Hutchinson M.I."/>
            <person name="Powell A.J."/>
            <person name="Barry K."/>
            <person name="Miller A.N."/>
            <person name="Grigoriev I.V."/>
            <person name="Debuchy R."/>
            <person name="Gladieux P."/>
            <person name="Thoren M.H."/>
            <person name="Johannesson H."/>
        </authorList>
    </citation>
    <scope>NUCLEOTIDE SEQUENCE</scope>
    <source>
        <strain evidence="2">CBS 990.96</strain>
    </source>
</reference>
<proteinExistence type="predicted"/>
<comment type="caution">
    <text evidence="2">The sequence shown here is derived from an EMBL/GenBank/DDBJ whole genome shotgun (WGS) entry which is preliminary data.</text>
</comment>
<feature type="chain" id="PRO_5042841959" description="Secreted protein" evidence="1">
    <location>
        <begin position="18"/>
        <end position="207"/>
    </location>
</feature>
<evidence type="ECO:0000313" key="2">
    <source>
        <dbReference type="EMBL" id="KAK4220677.1"/>
    </source>
</evidence>
<evidence type="ECO:0000256" key="1">
    <source>
        <dbReference type="SAM" id="SignalP"/>
    </source>
</evidence>
<protein>
    <recommendedName>
        <fullName evidence="4">Secreted protein</fullName>
    </recommendedName>
</protein>
<dbReference type="EMBL" id="MU865668">
    <property type="protein sequence ID" value="KAK4220677.1"/>
    <property type="molecule type" value="Genomic_DNA"/>
</dbReference>
<organism evidence="2 3">
    <name type="scientific">Podospora fimiseda</name>
    <dbReference type="NCBI Taxonomy" id="252190"/>
    <lineage>
        <taxon>Eukaryota</taxon>
        <taxon>Fungi</taxon>
        <taxon>Dikarya</taxon>
        <taxon>Ascomycota</taxon>
        <taxon>Pezizomycotina</taxon>
        <taxon>Sordariomycetes</taxon>
        <taxon>Sordariomycetidae</taxon>
        <taxon>Sordariales</taxon>
        <taxon>Podosporaceae</taxon>
        <taxon>Podospora</taxon>
    </lineage>
</organism>
<keyword evidence="1" id="KW-0732">Signal</keyword>
<accession>A0AAN6YQT5</accession>
<reference evidence="2" key="1">
    <citation type="journal article" date="2023" name="Mol. Phylogenet. Evol.">
        <title>Genome-scale phylogeny and comparative genomics of the fungal order Sordariales.</title>
        <authorList>
            <person name="Hensen N."/>
            <person name="Bonometti L."/>
            <person name="Westerberg I."/>
            <person name="Brannstrom I.O."/>
            <person name="Guillou S."/>
            <person name="Cros-Aarteil S."/>
            <person name="Calhoun S."/>
            <person name="Haridas S."/>
            <person name="Kuo A."/>
            <person name="Mondo S."/>
            <person name="Pangilinan J."/>
            <person name="Riley R."/>
            <person name="LaButti K."/>
            <person name="Andreopoulos B."/>
            <person name="Lipzen A."/>
            <person name="Chen C."/>
            <person name="Yan M."/>
            <person name="Daum C."/>
            <person name="Ng V."/>
            <person name="Clum A."/>
            <person name="Steindorff A."/>
            <person name="Ohm R.A."/>
            <person name="Martin F."/>
            <person name="Silar P."/>
            <person name="Natvig D.O."/>
            <person name="Lalanne C."/>
            <person name="Gautier V."/>
            <person name="Ament-Velasquez S.L."/>
            <person name="Kruys A."/>
            <person name="Hutchinson M.I."/>
            <person name="Powell A.J."/>
            <person name="Barry K."/>
            <person name="Miller A.N."/>
            <person name="Grigoriev I.V."/>
            <person name="Debuchy R."/>
            <person name="Gladieux P."/>
            <person name="Hiltunen Thoren M."/>
            <person name="Johannesson H."/>
        </authorList>
    </citation>
    <scope>NUCLEOTIDE SEQUENCE</scope>
    <source>
        <strain evidence="2">CBS 990.96</strain>
    </source>
</reference>
<feature type="signal peptide" evidence="1">
    <location>
        <begin position="1"/>
        <end position="17"/>
    </location>
</feature>
<gene>
    <name evidence="2" type="ORF">QBC38DRAFT_378528</name>
</gene>
<dbReference type="AlphaFoldDB" id="A0AAN6YQT5"/>
<keyword evidence="3" id="KW-1185">Reference proteome</keyword>
<dbReference type="Proteomes" id="UP001301958">
    <property type="component" value="Unassembled WGS sequence"/>
</dbReference>
<evidence type="ECO:0008006" key="4">
    <source>
        <dbReference type="Google" id="ProtNLM"/>
    </source>
</evidence>
<sequence length="207" mass="23117">MKFLFAVIAFIASIVLATPASEHYTLHSTNDVLANSAITPFWLEGPITPGGPEIRLNGTAKQIYEQIISLNPSYDPYNFPEFAAQQQAKGISRQEFHKRNVNCDWGSWVEDSNRCAEGFDYLRRLGTARCGAYANSCSRVSCSHNCGVWLCSSVNREIGVHCYDIANTDMRRIIEVCGRRWLGDRYIMVRGNINWGAHNVGVGSDSC</sequence>